<sequence length="101" mass="11654">MHKNHQERGISTLLPKHLCCPILLPAPLLPRSNFRSVELPESNSYSDLQQFIYGSTSIQIPRRHLKDPKATSKIQDLHIGHESRELLLHLIFYLFCILVSL</sequence>
<organism evidence="1">
    <name type="scientific">Anthurium amnicola</name>
    <dbReference type="NCBI Taxonomy" id="1678845"/>
    <lineage>
        <taxon>Eukaryota</taxon>
        <taxon>Viridiplantae</taxon>
        <taxon>Streptophyta</taxon>
        <taxon>Embryophyta</taxon>
        <taxon>Tracheophyta</taxon>
        <taxon>Spermatophyta</taxon>
        <taxon>Magnoliopsida</taxon>
        <taxon>Liliopsida</taxon>
        <taxon>Araceae</taxon>
        <taxon>Pothoideae</taxon>
        <taxon>Potheae</taxon>
        <taxon>Anthurium</taxon>
    </lineage>
</organism>
<reference evidence="1" key="1">
    <citation type="submission" date="2015-07" db="EMBL/GenBank/DDBJ databases">
        <title>Transcriptome Assembly of Anthurium amnicola.</title>
        <authorList>
            <person name="Suzuki J."/>
        </authorList>
    </citation>
    <scope>NUCLEOTIDE SEQUENCE</scope>
</reference>
<name>A0A1D1XHS5_9ARAE</name>
<dbReference type="AlphaFoldDB" id="A0A1D1XHS5"/>
<evidence type="ECO:0000313" key="1">
    <source>
        <dbReference type="EMBL" id="JAT41959.1"/>
    </source>
</evidence>
<gene>
    <name evidence="1" type="primary">Dnajb11_2</name>
    <name evidence="1" type="ORF">g.103517</name>
</gene>
<accession>A0A1D1XHS5</accession>
<proteinExistence type="predicted"/>
<protein>
    <submittedName>
        <fullName evidence="1">DnaJ subfamily B member 11</fullName>
    </submittedName>
</protein>
<dbReference type="EMBL" id="GDJX01025977">
    <property type="protein sequence ID" value="JAT41959.1"/>
    <property type="molecule type" value="Transcribed_RNA"/>
</dbReference>